<proteinExistence type="predicted"/>
<gene>
    <name evidence="2" type="ORF">RM541_03260</name>
</gene>
<organism evidence="2 3">
    <name type="scientific">Autumnicola psychrophila</name>
    <dbReference type="NCBI Taxonomy" id="3075592"/>
    <lineage>
        <taxon>Bacteria</taxon>
        <taxon>Pseudomonadati</taxon>
        <taxon>Bacteroidota</taxon>
        <taxon>Flavobacteriia</taxon>
        <taxon>Flavobacteriales</taxon>
        <taxon>Flavobacteriaceae</taxon>
        <taxon>Autumnicola</taxon>
    </lineage>
</organism>
<dbReference type="InterPro" id="IPR038330">
    <property type="entry name" value="TspO/MBR-related_sf"/>
</dbReference>
<feature type="transmembrane region" description="Helical" evidence="1">
    <location>
        <begin position="85"/>
        <end position="104"/>
    </location>
</feature>
<protein>
    <submittedName>
        <fullName evidence="2">Tryptophan-rich sensory protein</fullName>
    </submittedName>
</protein>
<evidence type="ECO:0000313" key="3">
    <source>
        <dbReference type="Proteomes" id="UP001253848"/>
    </source>
</evidence>
<dbReference type="PANTHER" id="PTHR33802:SF1">
    <property type="entry name" value="XK-RELATED PROTEIN"/>
    <property type="match status" value="1"/>
</dbReference>
<feature type="transmembrane region" description="Helical" evidence="1">
    <location>
        <begin position="227"/>
        <end position="248"/>
    </location>
</feature>
<feature type="transmembrane region" description="Helical" evidence="1">
    <location>
        <begin position="206"/>
        <end position="221"/>
    </location>
</feature>
<dbReference type="EMBL" id="JAVRHN010000002">
    <property type="protein sequence ID" value="MDT0685365.1"/>
    <property type="molecule type" value="Genomic_DNA"/>
</dbReference>
<keyword evidence="1" id="KW-0812">Transmembrane</keyword>
<keyword evidence="1" id="KW-0472">Membrane</keyword>
<dbReference type="PANTHER" id="PTHR33802">
    <property type="entry name" value="SI:CH211-161H7.5-RELATED"/>
    <property type="match status" value="1"/>
</dbReference>
<feature type="transmembrane region" description="Helical" evidence="1">
    <location>
        <begin position="180"/>
        <end position="199"/>
    </location>
</feature>
<accession>A0ABU3DNT1</accession>
<comment type="caution">
    <text evidence="2">The sequence shown here is derived from an EMBL/GenBank/DDBJ whole genome shotgun (WGS) entry which is preliminary data.</text>
</comment>
<sequence length="263" mass="29661">MAKKLSVLNFLSVLLAIAVNYYSQAVKLNGNTIGSLSAQYENLFTPAGYAFSIWAVIYIALLAYSVFQMYCAFKTEKHLDLIAKTGAWFILANIGNTAWVFAWLYEFTGLSVLIMLLILFSLIKIILNTNMERWDAPLKVIAFSWWPICFYSGWIAVATIANISAYLAKIGWDGWLFSEVQWTVTMIVVATIINIIIIYTRNMREFALVGVWALVAIFVRHTGENEILAWIAMGGAILIFLNASYHGYKNKETSPMAKMKNNS</sequence>
<keyword evidence="3" id="KW-1185">Reference proteome</keyword>
<evidence type="ECO:0000256" key="1">
    <source>
        <dbReference type="SAM" id="Phobius"/>
    </source>
</evidence>
<reference evidence="2 3" key="1">
    <citation type="submission" date="2023-09" db="EMBL/GenBank/DDBJ databases">
        <authorList>
            <person name="Rey-Velasco X."/>
        </authorList>
    </citation>
    <scope>NUCLEOTIDE SEQUENCE [LARGE SCALE GENOMIC DNA]</scope>
    <source>
        <strain evidence="2 3">F225</strain>
    </source>
</reference>
<dbReference type="Gene3D" id="1.20.1260.100">
    <property type="entry name" value="TspO/MBR protein"/>
    <property type="match status" value="1"/>
</dbReference>
<dbReference type="Proteomes" id="UP001253848">
    <property type="component" value="Unassembled WGS sequence"/>
</dbReference>
<name>A0ABU3DNT1_9FLAO</name>
<feature type="transmembrane region" description="Helical" evidence="1">
    <location>
        <begin position="110"/>
        <end position="127"/>
    </location>
</feature>
<keyword evidence="1" id="KW-1133">Transmembrane helix</keyword>
<evidence type="ECO:0000313" key="2">
    <source>
        <dbReference type="EMBL" id="MDT0685365.1"/>
    </source>
</evidence>
<feature type="transmembrane region" description="Helical" evidence="1">
    <location>
        <begin position="148"/>
        <end position="168"/>
    </location>
</feature>
<feature type="transmembrane region" description="Helical" evidence="1">
    <location>
        <begin position="49"/>
        <end position="73"/>
    </location>
</feature>
<dbReference type="RefSeq" id="WP_311498792.1">
    <property type="nucleotide sequence ID" value="NZ_JAVRHN010000002.1"/>
</dbReference>